<comment type="caution">
    <text evidence="6">The sequence shown here is derived from an EMBL/GenBank/DDBJ whole genome shotgun (WGS) entry which is preliminary data.</text>
</comment>
<evidence type="ECO:0000313" key="6">
    <source>
        <dbReference type="EMBL" id="MCP1336555.1"/>
    </source>
</evidence>
<evidence type="ECO:0000256" key="2">
    <source>
        <dbReference type="ARBA" id="ARBA00022692"/>
    </source>
</evidence>
<evidence type="ECO:0000256" key="1">
    <source>
        <dbReference type="ARBA" id="ARBA00004141"/>
    </source>
</evidence>
<organism evidence="6 7">
    <name type="scientific">Futiania mangrovi</name>
    <dbReference type="NCBI Taxonomy" id="2959716"/>
    <lineage>
        <taxon>Bacteria</taxon>
        <taxon>Pseudomonadati</taxon>
        <taxon>Pseudomonadota</taxon>
        <taxon>Alphaproteobacteria</taxon>
        <taxon>Futianiales</taxon>
        <taxon>Futianiaceae</taxon>
        <taxon>Futiania</taxon>
    </lineage>
</organism>
<dbReference type="EMBL" id="JAMZFT010000002">
    <property type="protein sequence ID" value="MCP1336555.1"/>
    <property type="molecule type" value="Genomic_DNA"/>
</dbReference>
<keyword evidence="3 5" id="KW-1133">Transmembrane helix</keyword>
<dbReference type="InterPro" id="IPR002781">
    <property type="entry name" value="TM_pro_TauE-like"/>
</dbReference>
<feature type="transmembrane region" description="Helical" evidence="5">
    <location>
        <begin position="38"/>
        <end position="59"/>
    </location>
</feature>
<feature type="transmembrane region" description="Helical" evidence="5">
    <location>
        <begin position="12"/>
        <end position="31"/>
    </location>
</feature>
<gene>
    <name evidence="6" type="ORF">NJQ99_09065</name>
</gene>
<reference evidence="6" key="1">
    <citation type="submission" date="2022-06" db="EMBL/GenBank/DDBJ databases">
        <title>Isolation and Genomics of Futiania mangrovii gen. nov., sp. nov., a Rare and Metabolically-versatile member in the Class Alphaproteobacteria.</title>
        <authorList>
            <person name="Liu L."/>
            <person name="Huang W.-C."/>
            <person name="Pan J."/>
            <person name="Li J."/>
            <person name="Huang Y."/>
            <person name="Du H."/>
            <person name="Liu Y."/>
            <person name="Li M."/>
        </authorList>
    </citation>
    <scope>NUCLEOTIDE SEQUENCE</scope>
    <source>
        <strain evidence="6">FT118</strain>
    </source>
</reference>
<keyword evidence="5" id="KW-1003">Cell membrane</keyword>
<dbReference type="AlphaFoldDB" id="A0A9J6PFI1"/>
<keyword evidence="4 5" id="KW-0472">Membrane</keyword>
<feature type="transmembrane region" description="Helical" evidence="5">
    <location>
        <begin position="228"/>
        <end position="248"/>
    </location>
</feature>
<feature type="transmembrane region" description="Helical" evidence="5">
    <location>
        <begin position="167"/>
        <end position="191"/>
    </location>
</feature>
<evidence type="ECO:0000256" key="3">
    <source>
        <dbReference type="ARBA" id="ARBA00022989"/>
    </source>
</evidence>
<feature type="transmembrane region" description="Helical" evidence="5">
    <location>
        <begin position="79"/>
        <end position="99"/>
    </location>
</feature>
<feature type="transmembrane region" description="Helical" evidence="5">
    <location>
        <begin position="104"/>
        <end position="122"/>
    </location>
</feature>
<protein>
    <recommendedName>
        <fullName evidence="5">Probable membrane transporter protein</fullName>
    </recommendedName>
</protein>
<comment type="similarity">
    <text evidence="5">Belongs to the 4-toluene sulfonate uptake permease (TSUP) (TC 2.A.102) family.</text>
</comment>
<name>A0A9J6PFI1_9PROT</name>
<dbReference type="RefSeq" id="WP_269332510.1">
    <property type="nucleotide sequence ID" value="NZ_JAMZFT010000002.1"/>
</dbReference>
<dbReference type="GO" id="GO:0005886">
    <property type="term" value="C:plasma membrane"/>
    <property type="evidence" value="ECO:0007669"/>
    <property type="project" value="UniProtKB-SubCell"/>
</dbReference>
<evidence type="ECO:0000313" key="7">
    <source>
        <dbReference type="Proteomes" id="UP001055804"/>
    </source>
</evidence>
<keyword evidence="7" id="KW-1185">Reference proteome</keyword>
<sequence length="249" mass="25226">MPELVPPELGTIAAYALVGLAAVTSFITAAFGIGGGVVLIAVMAVLMPPAALIPVHGVVQFGSNVGRFFLMLRHVRWDVLGAFGAGSVAGAAGGGLVAVDLPPALVQIGLAAFVLYSAWGPSPDLGRAGLLAGGAISSFLTMFFGATGPFVAGVVKTLRLDRMTHVGTFSACMVLQHGVKVAAFGVLGFAFGPWVPLMAGMVAAGFLGTLAGRAVLTRTADARFHLVLNLLLTALAARLLWSGVTGLFG</sequence>
<feature type="transmembrane region" description="Helical" evidence="5">
    <location>
        <begin position="197"/>
        <end position="216"/>
    </location>
</feature>
<accession>A0A9J6PFI1</accession>
<dbReference type="Pfam" id="PF01925">
    <property type="entry name" value="TauE"/>
    <property type="match status" value="1"/>
</dbReference>
<keyword evidence="2 5" id="KW-0812">Transmembrane</keyword>
<comment type="subcellular location">
    <subcellularLocation>
        <location evidence="5">Cell membrane</location>
        <topology evidence="5">Multi-pass membrane protein</topology>
    </subcellularLocation>
    <subcellularLocation>
        <location evidence="1">Membrane</location>
        <topology evidence="1">Multi-pass membrane protein</topology>
    </subcellularLocation>
</comment>
<feature type="transmembrane region" description="Helical" evidence="5">
    <location>
        <begin position="128"/>
        <end position="155"/>
    </location>
</feature>
<evidence type="ECO:0000256" key="4">
    <source>
        <dbReference type="ARBA" id="ARBA00023136"/>
    </source>
</evidence>
<dbReference type="Proteomes" id="UP001055804">
    <property type="component" value="Unassembled WGS sequence"/>
</dbReference>
<proteinExistence type="inferred from homology"/>
<evidence type="ECO:0000256" key="5">
    <source>
        <dbReference type="RuleBase" id="RU363041"/>
    </source>
</evidence>